<organism evidence="3 4">
    <name type="scientific">Symbiodinium microadriaticum</name>
    <name type="common">Dinoflagellate</name>
    <name type="synonym">Zooxanthella microadriatica</name>
    <dbReference type="NCBI Taxonomy" id="2951"/>
    <lineage>
        <taxon>Eukaryota</taxon>
        <taxon>Sar</taxon>
        <taxon>Alveolata</taxon>
        <taxon>Dinophyceae</taxon>
        <taxon>Suessiales</taxon>
        <taxon>Symbiodiniaceae</taxon>
        <taxon>Symbiodinium</taxon>
    </lineage>
</organism>
<evidence type="ECO:0000313" key="4">
    <source>
        <dbReference type="Proteomes" id="UP000186817"/>
    </source>
</evidence>
<sequence>MKMRWVLTYKSDGRAKARLVVLGFQARNLVETQASSPTLSKLGKLILLTVVANNRWMLESADVASAFLQAIQDLEQEELFVQAPAELGAAFGGSGADDLTVLKLRRAFYGLCHAPRRWFETVSETLVKARWRQLQYDKCLSVLLDASGHLVGIAGCRVDDFILGGDDKSQVFLKAKDSLKRAFEWGKWDVSSFEFAGCFIQQKPDGTIFMDQKVYSEKWMEEIPLSPSRAAQPRAKATAQEISAIRGALGTLAWRANQVSPQFLADVGLMLSEVPVATIDLILRLNKIIREAKRTADQVLIFHPFALSWKDLAVITWADAAQNNRVNKGSTIGMLSCIAPHQILDGDRVPMNLVAWRSQKAPREVLGSNGSEVQAITIGEDLTFLVRSVWTEIHGISPVRGRQDELIRDNTIGALVMDSRGIYDAMTRNTSALHGLRSSRAGYELTIAVKQAMSAGTCLRCVAGTEQLADALTKGKAKKILLQLMGEQQMWRLVYDPAFTAGGKEARLMDINLRNSTSPITAFSCHGSTDTVIVDLVAKSLRDYVARCPPRKTLLSHACDALEGLLDKALDKASDVAGEGLDTLKDKLKRKLTSKVSLLSVDSEIDRLFSQPKQVMLYQETIQEEGVTDTISHAWQGMVNLLRTFSNLLPTAVDTLKDARSEVSKLSSNLDSIFSVFEEKGPHIFNTVADLWVTIWVIYFAFILPFCALTLYYGLWANGWFGGPKPIAQEAEPQGEQTLWGRLSLLCSKCCNCCSNFHDTELCFWSIIIFMQVIVLVTFLIAVVMAIFAGVKAMIVAGCGQVYVLEDPDVCESALTTLRTFLTKLDVGNSTIYSDEDIHGVCDENLLLTCEMVTAKFTKSTIATTVFSFLASIFSLQMLFDAATLHEQAVWRRKAAAKEGKED</sequence>
<accession>A0A1Q9C833</accession>
<gene>
    <name evidence="3" type="primary">GIP</name>
    <name evidence="3" type="ORF">AK812_SmicGene40646</name>
</gene>
<comment type="caution">
    <text evidence="3">The sequence shown here is derived from an EMBL/GenBank/DDBJ whole genome shotgun (WGS) entry which is preliminary data.</text>
</comment>
<name>A0A1Q9C833_SYMMI</name>
<keyword evidence="4" id="KW-1185">Reference proteome</keyword>
<dbReference type="Pfam" id="PF07727">
    <property type="entry name" value="RVT_2"/>
    <property type="match status" value="1"/>
</dbReference>
<dbReference type="OrthoDB" id="418671at2759"/>
<keyword evidence="1" id="KW-1133">Transmembrane helix</keyword>
<protein>
    <submittedName>
        <fullName evidence="3">Copia protein</fullName>
    </submittedName>
</protein>
<feature type="transmembrane region" description="Helical" evidence="1">
    <location>
        <begin position="691"/>
        <end position="715"/>
    </location>
</feature>
<evidence type="ECO:0000256" key="1">
    <source>
        <dbReference type="SAM" id="Phobius"/>
    </source>
</evidence>
<keyword evidence="1" id="KW-0812">Transmembrane</keyword>
<evidence type="ECO:0000313" key="3">
    <source>
        <dbReference type="EMBL" id="OLP79102.1"/>
    </source>
</evidence>
<proteinExistence type="predicted"/>
<dbReference type="EMBL" id="LSRX01001525">
    <property type="protein sequence ID" value="OLP79102.1"/>
    <property type="molecule type" value="Genomic_DNA"/>
</dbReference>
<feature type="transmembrane region" description="Helical" evidence="1">
    <location>
        <begin position="764"/>
        <end position="788"/>
    </location>
</feature>
<dbReference type="InterPro" id="IPR013103">
    <property type="entry name" value="RVT_2"/>
</dbReference>
<reference evidence="3 4" key="1">
    <citation type="submission" date="2016-02" db="EMBL/GenBank/DDBJ databases">
        <title>Genome analysis of coral dinoflagellate symbionts highlights evolutionary adaptations to a symbiotic lifestyle.</title>
        <authorList>
            <person name="Aranda M."/>
            <person name="Li Y."/>
            <person name="Liew Y.J."/>
            <person name="Baumgarten S."/>
            <person name="Simakov O."/>
            <person name="Wilson M."/>
            <person name="Piel J."/>
            <person name="Ashoor H."/>
            <person name="Bougouffa S."/>
            <person name="Bajic V.B."/>
            <person name="Ryu T."/>
            <person name="Ravasi T."/>
            <person name="Bayer T."/>
            <person name="Micklem G."/>
            <person name="Kim H."/>
            <person name="Bhak J."/>
            <person name="Lajeunesse T.C."/>
            <person name="Voolstra C.R."/>
        </authorList>
    </citation>
    <scope>NUCLEOTIDE SEQUENCE [LARGE SCALE GENOMIC DNA]</scope>
    <source>
        <strain evidence="3 4">CCMP2467</strain>
    </source>
</reference>
<dbReference type="Proteomes" id="UP000186817">
    <property type="component" value="Unassembled WGS sequence"/>
</dbReference>
<evidence type="ECO:0000259" key="2">
    <source>
        <dbReference type="Pfam" id="PF07727"/>
    </source>
</evidence>
<keyword evidence="1" id="KW-0472">Membrane</keyword>
<dbReference type="AlphaFoldDB" id="A0A1Q9C833"/>
<feature type="domain" description="Reverse transcriptase Ty1/copia-type" evidence="2">
    <location>
        <begin position="3"/>
        <end position="225"/>
    </location>
</feature>